<evidence type="ECO:0000313" key="2">
    <source>
        <dbReference type="EMBL" id="OIQ67548.1"/>
    </source>
</evidence>
<dbReference type="EMBL" id="MLJW01005856">
    <property type="protein sequence ID" value="OIQ67548.1"/>
    <property type="molecule type" value="Genomic_DNA"/>
</dbReference>
<proteinExistence type="predicted"/>
<accession>A0A1J5PJ34</accession>
<sequence>MAAVLARDADLFLLPLALARRLEEPEHRFRYVGIADEDPFHRADIVRARRPREREIGGVAIGHMTAGVGDREAVIGEIRDATDDRIVGRAIGETNDPGRESEQAEQADHRQQRQQPENIGLRLRPADHRERHRHGDDRASHQQHQDDAAAPPRWLGGGHRLS</sequence>
<evidence type="ECO:0000256" key="1">
    <source>
        <dbReference type="SAM" id="MobiDB-lite"/>
    </source>
</evidence>
<feature type="compositionally biased region" description="Basic and acidic residues" evidence="1">
    <location>
        <begin position="96"/>
        <end position="111"/>
    </location>
</feature>
<feature type="region of interest" description="Disordered" evidence="1">
    <location>
        <begin position="85"/>
        <end position="162"/>
    </location>
</feature>
<reference evidence="2" key="1">
    <citation type="submission" date="2016-10" db="EMBL/GenBank/DDBJ databases">
        <title>Sequence of Gallionella enrichment culture.</title>
        <authorList>
            <person name="Poehlein A."/>
            <person name="Muehling M."/>
            <person name="Daniel R."/>
        </authorList>
    </citation>
    <scope>NUCLEOTIDE SEQUENCE</scope>
</reference>
<comment type="caution">
    <text evidence="2">The sequence shown here is derived from an EMBL/GenBank/DDBJ whole genome shotgun (WGS) entry which is preliminary data.</text>
</comment>
<organism evidence="2">
    <name type="scientific">mine drainage metagenome</name>
    <dbReference type="NCBI Taxonomy" id="410659"/>
    <lineage>
        <taxon>unclassified sequences</taxon>
        <taxon>metagenomes</taxon>
        <taxon>ecological metagenomes</taxon>
    </lineage>
</organism>
<feature type="compositionally biased region" description="Basic and acidic residues" evidence="1">
    <location>
        <begin position="124"/>
        <end position="147"/>
    </location>
</feature>
<dbReference type="AlphaFoldDB" id="A0A1J5PJ34"/>
<protein>
    <submittedName>
        <fullName evidence="2">Uncharacterized protein</fullName>
    </submittedName>
</protein>
<name>A0A1J5PJ34_9ZZZZ</name>
<gene>
    <name evidence="2" type="ORF">GALL_508710</name>
</gene>